<reference evidence="1 2" key="1">
    <citation type="journal article" date="2019" name="Int. J. Syst. Evol. Microbiol.">
        <title>Streptomyces cadmiisoli sp. nov., a novel actinomycete isolated from cadmium-contaminated soil.</title>
        <authorList>
            <person name="Li K."/>
            <person name="Tang X."/>
            <person name="Zhao J."/>
            <person name="Guo Y."/>
            <person name="Tang Y."/>
            <person name="Gao J."/>
        </authorList>
    </citation>
    <scope>NUCLEOTIDE SEQUENCE [LARGE SCALE GENOMIC DNA]</scope>
    <source>
        <strain evidence="1 2">ZFG47</strain>
    </source>
</reference>
<dbReference type="InterPro" id="IPR046302">
    <property type="entry name" value="DUF6417"/>
</dbReference>
<evidence type="ECO:0000313" key="1">
    <source>
        <dbReference type="EMBL" id="AWW41982.1"/>
    </source>
</evidence>
<name>A0A2Z4J9T3_9ACTN</name>
<protein>
    <submittedName>
        <fullName evidence="1">Uncharacterized protein</fullName>
    </submittedName>
</protein>
<dbReference type="Pfam" id="PF19981">
    <property type="entry name" value="DUF6417"/>
    <property type="match status" value="1"/>
</dbReference>
<keyword evidence="2" id="KW-1185">Reference proteome</keyword>
<organism evidence="1 2">
    <name type="scientific">Streptomyces cadmiisoli</name>
    <dbReference type="NCBI Taxonomy" id="2184053"/>
    <lineage>
        <taxon>Bacteria</taxon>
        <taxon>Bacillati</taxon>
        <taxon>Actinomycetota</taxon>
        <taxon>Actinomycetes</taxon>
        <taxon>Kitasatosporales</taxon>
        <taxon>Streptomycetaceae</taxon>
        <taxon>Streptomyces</taxon>
        <taxon>Streptomyces aurantiacus group</taxon>
    </lineage>
</organism>
<sequence>MTGPRRGYVAQIMNDDYEHDDLDDIDFAPVEHTVERLALLTLEEAHGLLRLLQTVARQDGPVSPEAYQLAREIAARIPSEN</sequence>
<gene>
    <name evidence="1" type="ORF">DN051_39660</name>
</gene>
<dbReference type="KEGG" id="scad:DN051_39660"/>
<accession>A0A2Z4J9T3</accession>
<proteinExistence type="predicted"/>
<evidence type="ECO:0000313" key="2">
    <source>
        <dbReference type="Proteomes" id="UP000249616"/>
    </source>
</evidence>
<dbReference type="Proteomes" id="UP000249616">
    <property type="component" value="Chromosome"/>
</dbReference>
<dbReference type="AlphaFoldDB" id="A0A2Z4J9T3"/>
<dbReference type="EMBL" id="CP030073">
    <property type="protein sequence ID" value="AWW41982.1"/>
    <property type="molecule type" value="Genomic_DNA"/>
</dbReference>